<accession>A0ABQ9ICT4</accession>
<evidence type="ECO:0000313" key="1">
    <source>
        <dbReference type="EMBL" id="KAJ8894497.1"/>
    </source>
</evidence>
<dbReference type="EMBL" id="JARBHB010000002">
    <property type="protein sequence ID" value="KAJ8894497.1"/>
    <property type="molecule type" value="Genomic_DNA"/>
</dbReference>
<evidence type="ECO:0000313" key="2">
    <source>
        <dbReference type="Proteomes" id="UP001159363"/>
    </source>
</evidence>
<keyword evidence="2" id="KW-1185">Reference proteome</keyword>
<organism evidence="1 2">
    <name type="scientific">Dryococelus australis</name>
    <dbReference type="NCBI Taxonomy" id="614101"/>
    <lineage>
        <taxon>Eukaryota</taxon>
        <taxon>Metazoa</taxon>
        <taxon>Ecdysozoa</taxon>
        <taxon>Arthropoda</taxon>
        <taxon>Hexapoda</taxon>
        <taxon>Insecta</taxon>
        <taxon>Pterygota</taxon>
        <taxon>Neoptera</taxon>
        <taxon>Polyneoptera</taxon>
        <taxon>Phasmatodea</taxon>
        <taxon>Verophasmatodea</taxon>
        <taxon>Anareolatae</taxon>
        <taxon>Phasmatidae</taxon>
        <taxon>Eurycanthinae</taxon>
        <taxon>Dryococelus</taxon>
    </lineage>
</organism>
<name>A0ABQ9ICT4_9NEOP</name>
<sequence length="613" mass="68505">MKLLCADNIQDADMELIAGIGETPRTIFRKTPESIDLGAHDVYVTSTPASHQSDPGSILYGVVTRFLRDRNVMYMPLEGWFSRGILVYAKIVFRRRSILAYTVIKLSHSVKPRRKIQFISFVSLKSATDEQQLLITRQQDCECGRIPHEKCARNCGRERESESTREKSCFRIDVFEENIIWGLQRPRTSFTGQAVTERHIKDLLLPGMRMENHNALSILLRTSRVLPELQRQRTVTVYACEFSHRSQGAAVAERLACSPPTKAIRVRHPAGSLPDPRVWESCRTMPLVGESSRGYPISPAPSLRRCFALTSTTFVGSQYLDVKSRPNLFTHSLVAPKPTHQRTWVFELDEGAEEEIYLVMENFLDSWLRRLVLISLVPAACGELLRGKLVLAHYCTAHSRCTQQEPVTTVQHSDHSQAEQQWDALHASCGLNLNYVLAVKCKLGLAQVQHTANASSSGIPRFPQHVPECARLSSLPVVATRQRSAAPGAQRASLQYSSALGSIQTCATPRDEKGVVGGEKNNSNRYTQCDENTARQFRALRIVAMAHLFREAVSTVSLMHLSTSNAEKNVPDCTIRLSRRASACRCYPKPGVRALTSGANIDALLTLIVQLYP</sequence>
<gene>
    <name evidence="1" type="ORF">PR048_007151</name>
</gene>
<comment type="caution">
    <text evidence="1">The sequence shown here is derived from an EMBL/GenBank/DDBJ whole genome shotgun (WGS) entry which is preliminary data.</text>
</comment>
<proteinExistence type="predicted"/>
<reference evidence="1 2" key="1">
    <citation type="submission" date="2023-02" db="EMBL/GenBank/DDBJ databases">
        <title>LHISI_Scaffold_Assembly.</title>
        <authorList>
            <person name="Stuart O.P."/>
            <person name="Cleave R."/>
            <person name="Magrath M.J.L."/>
            <person name="Mikheyev A.S."/>
        </authorList>
    </citation>
    <scope>NUCLEOTIDE SEQUENCE [LARGE SCALE GENOMIC DNA]</scope>
    <source>
        <strain evidence="1">Daus_M_001</strain>
        <tissue evidence="1">Leg muscle</tissue>
    </source>
</reference>
<dbReference type="Proteomes" id="UP001159363">
    <property type="component" value="Chromosome 2"/>
</dbReference>
<protein>
    <submittedName>
        <fullName evidence="1">Uncharacterized protein</fullName>
    </submittedName>
</protein>